<gene>
    <name evidence="2" type="ORF">RUM44_009974</name>
</gene>
<dbReference type="EMBL" id="JAWJWF010000045">
    <property type="protein sequence ID" value="KAK6627496.1"/>
    <property type="molecule type" value="Genomic_DNA"/>
</dbReference>
<organism evidence="2 3">
    <name type="scientific">Polyplax serrata</name>
    <name type="common">Common mouse louse</name>
    <dbReference type="NCBI Taxonomy" id="468196"/>
    <lineage>
        <taxon>Eukaryota</taxon>
        <taxon>Metazoa</taxon>
        <taxon>Ecdysozoa</taxon>
        <taxon>Arthropoda</taxon>
        <taxon>Hexapoda</taxon>
        <taxon>Insecta</taxon>
        <taxon>Pterygota</taxon>
        <taxon>Neoptera</taxon>
        <taxon>Paraneoptera</taxon>
        <taxon>Psocodea</taxon>
        <taxon>Troctomorpha</taxon>
        <taxon>Phthiraptera</taxon>
        <taxon>Anoplura</taxon>
        <taxon>Polyplacidae</taxon>
        <taxon>Polyplax</taxon>
    </lineage>
</organism>
<comment type="caution">
    <text evidence="2">The sequence shown here is derived from an EMBL/GenBank/DDBJ whole genome shotgun (WGS) entry which is preliminary data.</text>
</comment>
<reference evidence="2 3" key="1">
    <citation type="submission" date="2023-09" db="EMBL/GenBank/DDBJ databases">
        <title>Genomes of two closely related lineages of the louse Polyplax serrata with different host specificities.</title>
        <authorList>
            <person name="Martinu J."/>
            <person name="Tarabai H."/>
            <person name="Stefka J."/>
            <person name="Hypsa V."/>
        </authorList>
    </citation>
    <scope>NUCLEOTIDE SEQUENCE [LARGE SCALE GENOMIC DNA]</scope>
    <source>
        <strain evidence="2">98ZLc_SE</strain>
    </source>
</reference>
<feature type="compositionally biased region" description="Polar residues" evidence="1">
    <location>
        <begin position="53"/>
        <end position="63"/>
    </location>
</feature>
<name>A0ABR1AU85_POLSC</name>
<keyword evidence="3" id="KW-1185">Reference proteome</keyword>
<proteinExistence type="predicted"/>
<dbReference type="Proteomes" id="UP001359485">
    <property type="component" value="Unassembled WGS sequence"/>
</dbReference>
<evidence type="ECO:0000313" key="3">
    <source>
        <dbReference type="Proteomes" id="UP001359485"/>
    </source>
</evidence>
<evidence type="ECO:0000256" key="1">
    <source>
        <dbReference type="SAM" id="MobiDB-lite"/>
    </source>
</evidence>
<accession>A0ABR1AU85</accession>
<evidence type="ECO:0000313" key="2">
    <source>
        <dbReference type="EMBL" id="KAK6627496.1"/>
    </source>
</evidence>
<sequence length="95" mass="10253">MPSDSGVTEFLIVRVQFEGEKNESATTATDDAKATASDYTEGANRSAGLATSDRATNETNGTSEADHQSANRYVARVPVQVPRKVQAHERALGRW</sequence>
<feature type="compositionally biased region" description="Low complexity" evidence="1">
    <location>
        <begin position="25"/>
        <end position="40"/>
    </location>
</feature>
<feature type="region of interest" description="Disordered" evidence="1">
    <location>
        <begin position="19"/>
        <end position="72"/>
    </location>
</feature>
<protein>
    <submittedName>
        <fullName evidence="2">Uncharacterized protein</fullName>
    </submittedName>
</protein>